<dbReference type="Gene3D" id="3.90.550.10">
    <property type="entry name" value="Spore Coat Polysaccharide Biosynthesis Protein SpsA, Chain A"/>
    <property type="match status" value="1"/>
</dbReference>
<dbReference type="Proteomes" id="UP000823900">
    <property type="component" value="Unassembled WGS sequence"/>
</dbReference>
<dbReference type="InterPro" id="IPR029044">
    <property type="entry name" value="Nucleotide-diphossugar_trans"/>
</dbReference>
<dbReference type="AlphaFoldDB" id="A0A9D2HIN4"/>
<dbReference type="PANTHER" id="PTHR13778">
    <property type="entry name" value="GLYCOSYLTRANSFERASE 8 DOMAIN-CONTAINING PROTEIN"/>
    <property type="match status" value="1"/>
</dbReference>
<dbReference type="InterPro" id="IPR050748">
    <property type="entry name" value="Glycosyltrans_8_dom-fam"/>
</dbReference>
<dbReference type="GO" id="GO:0046872">
    <property type="term" value="F:metal ion binding"/>
    <property type="evidence" value="ECO:0007669"/>
    <property type="project" value="UniProtKB-KW"/>
</dbReference>
<accession>A0A9D2HIN4</accession>
<sequence length="325" mass="38137">MNIVYASNDNYARHLGVSMCSLFDNNTRERDIQVYILDAGLTEESRKKLDVIGRRYGRKLHYVDMTDLKERIPFPVDTGRFDISTLSRLFIGEILPADVKRALYLDCDTVVIRRLKNMWEIDLDGNIAGAVQEPTIYPEVKEDIGLKKADPYYNAGVLLIDLEKWRAEDTGRRLMEYYESRGGKLFANDQDAINHVLKGRIRSIMPIYNFFPNYRYFHYKDLVNRSEAYAQISKSELHRAKHHPVIIHYMGDERPWKAGNLNHYRRAYEIYLEKTPWKEAAKEKGQELYMLAYHAMDYATFLCPPVRRMISRKYLENSKKNGKGV</sequence>
<name>A0A9D2HIN4_9FIRM</name>
<organism evidence="4 5">
    <name type="scientific">Candidatus Lachnoclostridium stercoravium</name>
    <dbReference type="NCBI Taxonomy" id="2838633"/>
    <lineage>
        <taxon>Bacteria</taxon>
        <taxon>Bacillati</taxon>
        <taxon>Bacillota</taxon>
        <taxon>Clostridia</taxon>
        <taxon>Lachnospirales</taxon>
        <taxon>Lachnospiraceae</taxon>
    </lineage>
</organism>
<keyword evidence="1" id="KW-0328">Glycosyltransferase</keyword>
<dbReference type="GO" id="GO:0016757">
    <property type="term" value="F:glycosyltransferase activity"/>
    <property type="evidence" value="ECO:0007669"/>
    <property type="project" value="UniProtKB-KW"/>
</dbReference>
<dbReference type="InterPro" id="IPR002495">
    <property type="entry name" value="Glyco_trans_8"/>
</dbReference>
<dbReference type="Pfam" id="PF01501">
    <property type="entry name" value="Glyco_transf_8"/>
    <property type="match status" value="1"/>
</dbReference>
<proteinExistence type="predicted"/>
<keyword evidence="3" id="KW-0479">Metal-binding</keyword>
<dbReference type="CDD" id="cd04194">
    <property type="entry name" value="GT8_A4GalT_like"/>
    <property type="match status" value="1"/>
</dbReference>
<comment type="caution">
    <text evidence="4">The sequence shown here is derived from an EMBL/GenBank/DDBJ whole genome shotgun (WGS) entry which is preliminary data.</text>
</comment>
<dbReference type="SUPFAM" id="SSF53448">
    <property type="entry name" value="Nucleotide-diphospho-sugar transferases"/>
    <property type="match status" value="1"/>
</dbReference>
<protein>
    <submittedName>
        <fullName evidence="4">Glycosyltransferase family 8 protein</fullName>
    </submittedName>
</protein>
<evidence type="ECO:0000256" key="3">
    <source>
        <dbReference type="ARBA" id="ARBA00022723"/>
    </source>
</evidence>
<reference evidence="4" key="2">
    <citation type="submission" date="2021-04" db="EMBL/GenBank/DDBJ databases">
        <authorList>
            <person name="Gilroy R."/>
        </authorList>
    </citation>
    <scope>NUCLEOTIDE SEQUENCE</scope>
    <source>
        <strain evidence="4">CHK178-16964</strain>
    </source>
</reference>
<gene>
    <name evidence="4" type="ORF">IAA07_07860</name>
</gene>
<reference evidence="4" key="1">
    <citation type="journal article" date="2021" name="PeerJ">
        <title>Extensive microbial diversity within the chicken gut microbiome revealed by metagenomics and culture.</title>
        <authorList>
            <person name="Gilroy R."/>
            <person name="Ravi A."/>
            <person name="Getino M."/>
            <person name="Pursley I."/>
            <person name="Horton D.L."/>
            <person name="Alikhan N.F."/>
            <person name="Baker D."/>
            <person name="Gharbi K."/>
            <person name="Hall N."/>
            <person name="Watson M."/>
            <person name="Adriaenssens E.M."/>
            <person name="Foster-Nyarko E."/>
            <person name="Jarju S."/>
            <person name="Secka A."/>
            <person name="Antonio M."/>
            <person name="Oren A."/>
            <person name="Chaudhuri R.R."/>
            <person name="La Ragione R."/>
            <person name="Hildebrand F."/>
            <person name="Pallen M.J."/>
        </authorList>
    </citation>
    <scope>NUCLEOTIDE SEQUENCE</scope>
    <source>
        <strain evidence="4">CHK178-16964</strain>
    </source>
</reference>
<evidence type="ECO:0000256" key="1">
    <source>
        <dbReference type="ARBA" id="ARBA00022676"/>
    </source>
</evidence>
<evidence type="ECO:0000313" key="5">
    <source>
        <dbReference type="Proteomes" id="UP000823900"/>
    </source>
</evidence>
<dbReference type="PANTHER" id="PTHR13778:SF47">
    <property type="entry name" value="LIPOPOLYSACCHARIDE 1,3-GALACTOSYLTRANSFERASE"/>
    <property type="match status" value="1"/>
</dbReference>
<keyword evidence="2" id="KW-0808">Transferase</keyword>
<evidence type="ECO:0000313" key="4">
    <source>
        <dbReference type="EMBL" id="HJA71480.1"/>
    </source>
</evidence>
<evidence type="ECO:0000256" key="2">
    <source>
        <dbReference type="ARBA" id="ARBA00022679"/>
    </source>
</evidence>
<dbReference type="EMBL" id="DWZA01000068">
    <property type="protein sequence ID" value="HJA71480.1"/>
    <property type="molecule type" value="Genomic_DNA"/>
</dbReference>